<feature type="transmembrane region" description="Helical" evidence="1">
    <location>
        <begin position="50"/>
        <end position="74"/>
    </location>
</feature>
<feature type="transmembrane region" description="Helical" evidence="1">
    <location>
        <begin position="119"/>
        <end position="138"/>
    </location>
</feature>
<dbReference type="RefSeq" id="WP_092477381.1">
    <property type="nucleotide sequence ID" value="NZ_FOHN01000007.1"/>
</dbReference>
<feature type="transmembrane region" description="Helical" evidence="1">
    <location>
        <begin position="86"/>
        <end position="107"/>
    </location>
</feature>
<keyword evidence="1" id="KW-0812">Transmembrane</keyword>
<keyword evidence="1" id="KW-0472">Membrane</keyword>
<dbReference type="AlphaFoldDB" id="A0A1I0B9I2"/>
<dbReference type="STRING" id="29364.SAMN04487772_10729"/>
<keyword evidence="3" id="KW-1185">Reference proteome</keyword>
<evidence type="ECO:0000256" key="1">
    <source>
        <dbReference type="SAM" id="Phobius"/>
    </source>
</evidence>
<evidence type="ECO:0000313" key="2">
    <source>
        <dbReference type="EMBL" id="SET03369.1"/>
    </source>
</evidence>
<evidence type="ECO:0000313" key="3">
    <source>
        <dbReference type="Proteomes" id="UP000199800"/>
    </source>
</evidence>
<gene>
    <name evidence="2" type="ORF">SAMN04487772_10729</name>
</gene>
<dbReference type="Proteomes" id="UP000199800">
    <property type="component" value="Unassembled WGS sequence"/>
</dbReference>
<organism evidence="2 3">
    <name type="scientific">[Clostridium] polysaccharolyticum</name>
    <dbReference type="NCBI Taxonomy" id="29364"/>
    <lineage>
        <taxon>Bacteria</taxon>
        <taxon>Bacillati</taxon>
        <taxon>Bacillota</taxon>
        <taxon>Clostridia</taxon>
        <taxon>Lachnospirales</taxon>
        <taxon>Lachnospiraceae</taxon>
    </lineage>
</organism>
<accession>A0A1I0B9I2</accession>
<sequence length="222" mass="25346">MDALLWKKFKEIKNQRIRTAVILAFPFLISIILIINPVHGVGLSASLPLFNLMICWLLMFNIEDFVFAEVVFGTGINIWKMWCFDMLYSIITAAFYTGIEILLLSVLGAGNYRIDIVKLFVSFCCGCGLICFATCYICDYSKLKNYISSIGGIFNFLLLGYICVTYGQAVWLIKYLNPLFAVSIILAVFSIVIVYKFSRIEKFVNNIRKLSDGYENKNFIDE</sequence>
<proteinExistence type="predicted"/>
<feature type="transmembrane region" description="Helical" evidence="1">
    <location>
        <begin position="150"/>
        <end position="173"/>
    </location>
</feature>
<reference evidence="2 3" key="1">
    <citation type="submission" date="2016-10" db="EMBL/GenBank/DDBJ databases">
        <authorList>
            <person name="de Groot N.N."/>
        </authorList>
    </citation>
    <scope>NUCLEOTIDE SEQUENCE [LARGE SCALE GENOMIC DNA]</scope>
    <source>
        <strain evidence="2 3">DSM 1801</strain>
    </source>
</reference>
<feature type="transmembrane region" description="Helical" evidence="1">
    <location>
        <begin position="179"/>
        <end position="198"/>
    </location>
</feature>
<dbReference type="EMBL" id="FOHN01000007">
    <property type="protein sequence ID" value="SET03369.1"/>
    <property type="molecule type" value="Genomic_DNA"/>
</dbReference>
<feature type="transmembrane region" description="Helical" evidence="1">
    <location>
        <begin position="20"/>
        <end position="38"/>
    </location>
</feature>
<keyword evidence="1" id="KW-1133">Transmembrane helix</keyword>
<protein>
    <submittedName>
        <fullName evidence="2">Uncharacterized protein</fullName>
    </submittedName>
</protein>
<dbReference type="OrthoDB" id="2666909at2"/>
<name>A0A1I0B9I2_9FIRM</name>